<evidence type="ECO:0000313" key="3">
    <source>
        <dbReference type="Proteomes" id="UP000295818"/>
    </source>
</evidence>
<name>A0ABY2BD91_9ACTN</name>
<proteinExistence type="predicted"/>
<evidence type="ECO:0000259" key="1">
    <source>
        <dbReference type="PROSITE" id="PS51186"/>
    </source>
</evidence>
<dbReference type="InterPro" id="IPR051908">
    <property type="entry name" value="Ribosomal_N-acetyltransferase"/>
</dbReference>
<organism evidence="2 3">
    <name type="scientific">Kribbella orskensis</name>
    <dbReference type="NCBI Taxonomy" id="2512216"/>
    <lineage>
        <taxon>Bacteria</taxon>
        <taxon>Bacillati</taxon>
        <taxon>Actinomycetota</taxon>
        <taxon>Actinomycetes</taxon>
        <taxon>Propionibacteriales</taxon>
        <taxon>Kribbellaceae</taxon>
        <taxon>Kribbella</taxon>
    </lineage>
</organism>
<comment type="caution">
    <text evidence="2">The sequence shown here is derived from an EMBL/GenBank/DDBJ whole genome shotgun (WGS) entry which is preliminary data.</text>
</comment>
<accession>A0ABY2BD91</accession>
<sequence length="119" mass="13282">MVWVDRAASDSSMVYFGIFRDQALIGQIFLHDRDEQQREALVGYHVFSAAHRGTGTGTAALRLLQRYVVEQLPLKRIIVITSTDNRASQRLAMRCGFALAGAPSEDPDGLLYEWMVPLG</sequence>
<dbReference type="Proteomes" id="UP000295818">
    <property type="component" value="Unassembled WGS sequence"/>
</dbReference>
<dbReference type="SUPFAM" id="SSF55729">
    <property type="entry name" value="Acyl-CoA N-acyltransferases (Nat)"/>
    <property type="match status" value="1"/>
</dbReference>
<dbReference type="PANTHER" id="PTHR43441">
    <property type="entry name" value="RIBOSOMAL-PROTEIN-SERINE ACETYLTRANSFERASE"/>
    <property type="match status" value="1"/>
</dbReference>
<dbReference type="Gene3D" id="3.40.630.30">
    <property type="match status" value="1"/>
</dbReference>
<dbReference type="InterPro" id="IPR000182">
    <property type="entry name" value="GNAT_dom"/>
</dbReference>
<dbReference type="InterPro" id="IPR016181">
    <property type="entry name" value="Acyl_CoA_acyltransferase"/>
</dbReference>
<gene>
    <name evidence="2" type="ORF">EV644_11615</name>
</gene>
<reference evidence="2 3" key="1">
    <citation type="journal article" date="2015" name="Stand. Genomic Sci.">
        <title>Genomic Encyclopedia of Bacterial and Archaeal Type Strains, Phase III: the genomes of soil and plant-associated and newly described type strains.</title>
        <authorList>
            <person name="Whitman W.B."/>
            <person name="Woyke T."/>
            <person name="Klenk H.P."/>
            <person name="Zhou Y."/>
            <person name="Lilburn T.G."/>
            <person name="Beck B.J."/>
            <person name="De Vos P."/>
            <person name="Vandamme P."/>
            <person name="Eisen J.A."/>
            <person name="Garrity G."/>
            <person name="Hugenholtz P."/>
            <person name="Kyrpides N.C."/>
        </authorList>
    </citation>
    <scope>NUCLEOTIDE SEQUENCE [LARGE SCALE GENOMIC DNA]</scope>
    <source>
        <strain evidence="2 3">VKM Ac-2538</strain>
    </source>
</reference>
<dbReference type="Pfam" id="PF13302">
    <property type="entry name" value="Acetyltransf_3"/>
    <property type="match status" value="1"/>
</dbReference>
<evidence type="ECO:0000313" key="2">
    <source>
        <dbReference type="EMBL" id="TCO16646.1"/>
    </source>
</evidence>
<protein>
    <submittedName>
        <fullName evidence="2">Acetyltransferase (GNAT) family protein</fullName>
    </submittedName>
</protein>
<dbReference type="PANTHER" id="PTHR43441:SF2">
    <property type="entry name" value="FAMILY ACETYLTRANSFERASE, PUTATIVE (AFU_ORTHOLOGUE AFUA_7G00850)-RELATED"/>
    <property type="match status" value="1"/>
</dbReference>
<keyword evidence="3" id="KW-1185">Reference proteome</keyword>
<dbReference type="PROSITE" id="PS51186">
    <property type="entry name" value="GNAT"/>
    <property type="match status" value="1"/>
</dbReference>
<dbReference type="EMBL" id="SLWM01000016">
    <property type="protein sequence ID" value="TCO16646.1"/>
    <property type="molecule type" value="Genomic_DNA"/>
</dbReference>
<feature type="domain" description="N-acetyltransferase" evidence="1">
    <location>
        <begin position="1"/>
        <end position="117"/>
    </location>
</feature>